<evidence type="ECO:0000259" key="1">
    <source>
        <dbReference type="Pfam" id="PF00534"/>
    </source>
</evidence>
<dbReference type="InterPro" id="IPR028098">
    <property type="entry name" value="Glyco_trans_4-like_N"/>
</dbReference>
<dbReference type="SUPFAM" id="SSF53756">
    <property type="entry name" value="UDP-Glycosyltransferase/glycogen phosphorylase"/>
    <property type="match status" value="1"/>
</dbReference>
<evidence type="ECO:0000313" key="4">
    <source>
        <dbReference type="Proteomes" id="UP001223802"/>
    </source>
</evidence>
<evidence type="ECO:0000313" key="3">
    <source>
        <dbReference type="EMBL" id="WMC11513.1"/>
    </source>
</evidence>
<evidence type="ECO:0000259" key="2">
    <source>
        <dbReference type="Pfam" id="PF13439"/>
    </source>
</evidence>
<reference evidence="3 4" key="1">
    <citation type="submission" date="2023-02" db="EMBL/GenBank/DDBJ databases">
        <title>Complete genome sequence of a novel bacterium Oceanimonas sp. NTOU-MSR1 isolated from marine coast sediment.</title>
        <authorList>
            <person name="Yang H.-T."/>
            <person name="Chen Y.-L."/>
            <person name="Ho Y.-N."/>
        </authorList>
    </citation>
    <scope>NUCLEOTIDE SEQUENCE [LARGE SCALE GENOMIC DNA]</scope>
    <source>
        <strain evidence="3 4">NTOU-MSR1</strain>
    </source>
</reference>
<organism evidence="3 4">
    <name type="scientific">Oceanimonas pelagia</name>
    <dbReference type="NCBI Taxonomy" id="3028314"/>
    <lineage>
        <taxon>Bacteria</taxon>
        <taxon>Pseudomonadati</taxon>
        <taxon>Pseudomonadota</taxon>
        <taxon>Gammaproteobacteria</taxon>
        <taxon>Aeromonadales</taxon>
        <taxon>Aeromonadaceae</taxon>
        <taxon>Oceanimonas</taxon>
    </lineage>
</organism>
<dbReference type="Pfam" id="PF13439">
    <property type="entry name" value="Glyco_transf_4"/>
    <property type="match status" value="1"/>
</dbReference>
<dbReference type="GO" id="GO:0016757">
    <property type="term" value="F:glycosyltransferase activity"/>
    <property type="evidence" value="ECO:0007669"/>
    <property type="project" value="UniProtKB-KW"/>
</dbReference>
<dbReference type="PANTHER" id="PTHR12526:SF630">
    <property type="entry name" value="GLYCOSYLTRANSFERASE"/>
    <property type="match status" value="1"/>
</dbReference>
<dbReference type="RefSeq" id="WP_306762752.1">
    <property type="nucleotide sequence ID" value="NZ_CP118224.1"/>
</dbReference>
<dbReference type="PANTHER" id="PTHR12526">
    <property type="entry name" value="GLYCOSYLTRANSFERASE"/>
    <property type="match status" value="1"/>
</dbReference>
<dbReference type="Gene3D" id="3.40.50.2000">
    <property type="entry name" value="Glycogen Phosphorylase B"/>
    <property type="match status" value="2"/>
</dbReference>
<gene>
    <name evidence="3" type="ORF">PU634_03905</name>
</gene>
<protein>
    <submittedName>
        <fullName evidence="3">Glycosyltransferase</fullName>
        <ecNumber evidence="3">2.4.-.-</ecNumber>
    </submittedName>
</protein>
<keyword evidence="4" id="KW-1185">Reference proteome</keyword>
<dbReference type="AlphaFoldDB" id="A0AA50QAY1"/>
<name>A0AA50QAY1_9GAMM</name>
<dbReference type="GO" id="GO:1901135">
    <property type="term" value="P:carbohydrate derivative metabolic process"/>
    <property type="evidence" value="ECO:0007669"/>
    <property type="project" value="UniProtKB-ARBA"/>
</dbReference>
<dbReference type="Proteomes" id="UP001223802">
    <property type="component" value="Chromosome"/>
</dbReference>
<dbReference type="Pfam" id="PF00534">
    <property type="entry name" value="Glycos_transf_1"/>
    <property type="match status" value="1"/>
</dbReference>
<proteinExistence type="predicted"/>
<feature type="domain" description="Glycosyl transferase family 1" evidence="1">
    <location>
        <begin position="185"/>
        <end position="336"/>
    </location>
</feature>
<keyword evidence="3" id="KW-0808">Transferase</keyword>
<dbReference type="InterPro" id="IPR001296">
    <property type="entry name" value="Glyco_trans_1"/>
</dbReference>
<dbReference type="EC" id="2.4.-.-" evidence="3"/>
<sequence>MRIDFLITGLDYGGAEIQVVSLLERLKCRGHKVRIISLTPPLAFVDKLTAMDIPVISLNMKSAFDFPRALFKLGKLLSAECPDVLHGHMVHANIMARLSRLLSPKIRLVTTAHNTTEGGKLRDWVYRLTNPLSHLNTTVSESATRRFLSDKVFPISNTRTIFNGIDTERFSPSEVEVNVESKSQVFTWLAVGRLAEQKDYPTLLEAFSLLSTGKLLIAGKGPLQGELEEMVERLSLGERVSFLGVRNDVDELYRQVDGFVLSSAWEGYGLVVAEAMATSLPVVVTDSGGPGEIVGSGGNFGRLVPVRNHEALAAAMTEIMKMTTEERFQLGLAGRQRILNHFSLDTVVSDWENIYLELTSVGGGK</sequence>
<dbReference type="EMBL" id="CP118224">
    <property type="protein sequence ID" value="WMC11513.1"/>
    <property type="molecule type" value="Genomic_DNA"/>
</dbReference>
<keyword evidence="3" id="KW-0328">Glycosyltransferase</keyword>
<accession>A0AA50QAY1</accession>
<feature type="domain" description="Glycosyltransferase subfamily 4-like N-terminal" evidence="2">
    <location>
        <begin position="12"/>
        <end position="169"/>
    </location>
</feature>
<dbReference type="KEGG" id="ope:PU634_03905"/>